<feature type="domain" description="Beta-lactamase-related" evidence="1">
    <location>
        <begin position="160"/>
        <end position="463"/>
    </location>
</feature>
<gene>
    <name evidence="2" type="ORF">H4W81_002721</name>
</gene>
<accession>A0ABR9KD62</accession>
<protein>
    <submittedName>
        <fullName evidence="2">D-alanyl-D-alanine carboxypeptidase</fullName>
        <ecNumber evidence="2">3.4.16.4</ecNumber>
    </submittedName>
</protein>
<dbReference type="SUPFAM" id="SSF56601">
    <property type="entry name" value="beta-lactamase/transpeptidase-like"/>
    <property type="match status" value="1"/>
</dbReference>
<dbReference type="InterPro" id="IPR050491">
    <property type="entry name" value="AmpC-like"/>
</dbReference>
<evidence type="ECO:0000313" key="2">
    <source>
        <dbReference type="EMBL" id="MBE1559942.1"/>
    </source>
</evidence>
<dbReference type="Pfam" id="PF00144">
    <property type="entry name" value="Beta-lactamase"/>
    <property type="match status" value="1"/>
</dbReference>
<dbReference type="RefSeq" id="WP_225958605.1">
    <property type="nucleotide sequence ID" value="NZ_BAAASY010000027.1"/>
</dbReference>
<comment type="caution">
    <text evidence="2">The sequence shown here is derived from an EMBL/GenBank/DDBJ whole genome shotgun (WGS) entry which is preliminary data.</text>
</comment>
<proteinExistence type="predicted"/>
<keyword evidence="2" id="KW-0121">Carboxypeptidase</keyword>
<dbReference type="PANTHER" id="PTHR46825">
    <property type="entry name" value="D-ALANYL-D-ALANINE-CARBOXYPEPTIDASE/ENDOPEPTIDASE AMPH"/>
    <property type="match status" value="1"/>
</dbReference>
<evidence type="ECO:0000313" key="3">
    <source>
        <dbReference type="Proteomes" id="UP000661607"/>
    </source>
</evidence>
<organism evidence="2 3">
    <name type="scientific">Nonomuraea africana</name>
    <dbReference type="NCBI Taxonomy" id="46171"/>
    <lineage>
        <taxon>Bacteria</taxon>
        <taxon>Bacillati</taxon>
        <taxon>Actinomycetota</taxon>
        <taxon>Actinomycetes</taxon>
        <taxon>Streptosporangiales</taxon>
        <taxon>Streptosporangiaceae</taxon>
        <taxon>Nonomuraea</taxon>
    </lineage>
</organism>
<sequence>MSVTLKEQDKLTLRTAAWGAVSLMSAAGAAGSAHKAAAEGSIALTSATGLVGHVLAKAPKGLNGKSTAALADQVLPALTAAMSLLKEQAPAEADNFRRTVLVAVEAATRPQKGEVSPTMAEMARKITEALDVASATPGVATPDSSVAVPPAAAGQDRPELQKLIQEMVDSGFVGVTLRVHDERGEWVGSAGVRELGQSAKPPANGHFRIGSNTKTFTATVVLQLVAEGKIGLDTPVDDYLPEFGLDRRITVRMLLQHTSGVFNFTGDYYPEYVPGIVYQGREWVEDRFKTYRPEELVRLALSKPARFEPGTDWSYSNTNYVLARLLVEKVTGRSLGEEMQRLVLGPLALSGTVAPDTSTDVPEPHAHAYYRYEEDGQEKVVDVTRQNPSWISTGGDMISTTQDLHTFISALVGGKLLPAELLAEMCTPEPKAGYGLGVFVQDAPGGGTVITHNGGITGHAGLMYSTPDGSKTLTASLNYVDDAALSMGEAFQKATQRLVEEVFGGGQAGTADAAELTQ</sequence>
<keyword evidence="2" id="KW-0378">Hydrolase</keyword>
<keyword evidence="2" id="KW-0645">Protease</keyword>
<keyword evidence="3" id="KW-1185">Reference proteome</keyword>
<dbReference type="PANTHER" id="PTHR46825:SF7">
    <property type="entry name" value="D-ALANYL-D-ALANINE CARBOXYPEPTIDASE"/>
    <property type="match status" value="1"/>
</dbReference>
<dbReference type="InterPro" id="IPR012338">
    <property type="entry name" value="Beta-lactam/transpept-like"/>
</dbReference>
<dbReference type="Proteomes" id="UP000661607">
    <property type="component" value="Unassembled WGS sequence"/>
</dbReference>
<reference evidence="2 3" key="1">
    <citation type="submission" date="2020-10" db="EMBL/GenBank/DDBJ databases">
        <title>Sequencing the genomes of 1000 actinobacteria strains.</title>
        <authorList>
            <person name="Klenk H.-P."/>
        </authorList>
    </citation>
    <scope>NUCLEOTIDE SEQUENCE [LARGE SCALE GENOMIC DNA]</scope>
    <source>
        <strain evidence="2 3">DSM 43748</strain>
    </source>
</reference>
<dbReference type="GO" id="GO:0009002">
    <property type="term" value="F:serine-type D-Ala-D-Ala carboxypeptidase activity"/>
    <property type="evidence" value="ECO:0007669"/>
    <property type="project" value="UniProtKB-EC"/>
</dbReference>
<dbReference type="EMBL" id="JADBEF010000001">
    <property type="protein sequence ID" value="MBE1559942.1"/>
    <property type="molecule type" value="Genomic_DNA"/>
</dbReference>
<dbReference type="EC" id="3.4.16.4" evidence="2"/>
<dbReference type="Gene3D" id="3.40.710.10">
    <property type="entry name" value="DD-peptidase/beta-lactamase superfamily"/>
    <property type="match status" value="1"/>
</dbReference>
<evidence type="ECO:0000259" key="1">
    <source>
        <dbReference type="Pfam" id="PF00144"/>
    </source>
</evidence>
<name>A0ABR9KD62_9ACTN</name>
<dbReference type="InterPro" id="IPR001466">
    <property type="entry name" value="Beta-lactam-related"/>
</dbReference>